<keyword evidence="2" id="KW-1185">Reference proteome</keyword>
<name>A0A7W7U7V7_9ACTN</name>
<dbReference type="AlphaFoldDB" id="A0A7W7U7V7"/>
<dbReference type="EMBL" id="JACHJY010000013">
    <property type="protein sequence ID" value="MBB4986534.1"/>
    <property type="molecule type" value="Genomic_DNA"/>
</dbReference>
<dbReference type="RefSeq" id="WP_184932836.1">
    <property type="nucleotide sequence ID" value="NZ_JACHJY010000013.1"/>
</dbReference>
<evidence type="ECO:0000313" key="1">
    <source>
        <dbReference type="EMBL" id="MBB4986534.1"/>
    </source>
</evidence>
<organism evidence="1 2">
    <name type="scientific">Streptomyces nymphaeiformis</name>
    <dbReference type="NCBI Taxonomy" id="2663842"/>
    <lineage>
        <taxon>Bacteria</taxon>
        <taxon>Bacillati</taxon>
        <taxon>Actinomycetota</taxon>
        <taxon>Actinomycetes</taxon>
        <taxon>Kitasatosporales</taxon>
        <taxon>Streptomycetaceae</taxon>
        <taxon>Streptomyces</taxon>
    </lineage>
</organism>
<proteinExistence type="predicted"/>
<evidence type="ECO:0000313" key="2">
    <source>
        <dbReference type="Proteomes" id="UP000582643"/>
    </source>
</evidence>
<gene>
    <name evidence="1" type="ORF">GGE06_007502</name>
</gene>
<reference evidence="1 2" key="1">
    <citation type="submission" date="2020-08" db="EMBL/GenBank/DDBJ databases">
        <title>Genomic Encyclopedia of Type Strains, Phase III (KMG-III): the genomes of soil and plant-associated and newly described type strains.</title>
        <authorList>
            <person name="Whitman W."/>
        </authorList>
    </citation>
    <scope>NUCLEOTIDE SEQUENCE [LARGE SCALE GENOMIC DNA]</scope>
    <source>
        <strain evidence="1 2">SFB5A</strain>
    </source>
</reference>
<sequence>MSGLTFLSWVREGLAAAGGAVDPLTGPMTSRTNVTLRPRLTGRDAVAVPARLLGPGDVTGIDTGQVLRVFPAADTADAEPHLFPAVEFDRPDLPWMFTPAAATETGRLRPWLVLVVVEERHAELLPSDGGLPRLRCPRSELPVLAESWAWAHAQVATDEGAGEAEVDRILAEEPDRTLSRLLSPRRLRPRTRYVAAVVPAFDAGRLAGLGLPVPDGELRPAWPAPGERPEVTEWALPVYHHWRFGTGLDGDFESLVRGLTPRALPGDVGTRPMDVGAAGGGLPELPAGHPGRLLDLEGALRSAGTEPRP</sequence>
<comment type="caution">
    <text evidence="1">The sequence shown here is derived from an EMBL/GenBank/DDBJ whole genome shotgun (WGS) entry which is preliminary data.</text>
</comment>
<dbReference type="Proteomes" id="UP000582643">
    <property type="component" value="Unassembled WGS sequence"/>
</dbReference>
<accession>A0A7W7U7V7</accession>
<protein>
    <submittedName>
        <fullName evidence="1">Uncharacterized protein</fullName>
    </submittedName>
</protein>